<evidence type="ECO:0000256" key="3">
    <source>
        <dbReference type="ARBA" id="ARBA00022741"/>
    </source>
</evidence>
<feature type="active site" description="Proton acceptor" evidence="9">
    <location>
        <position position="249"/>
    </location>
</feature>
<feature type="binding site" evidence="9">
    <location>
        <position position="183"/>
    </location>
    <ligand>
        <name>ATP</name>
        <dbReference type="ChEBI" id="CHEBI:30616"/>
    </ligand>
</feature>
<comment type="pathway">
    <text evidence="9">Carbohydrate metabolism; D-ribose degradation; D-ribose 5-phosphate from beta-D-ribopyranose: step 2/2.</text>
</comment>
<accession>A0A2X3HEJ3</accession>
<protein>
    <recommendedName>
        <fullName evidence="9 10">Ribokinase</fullName>
        <shortName evidence="9">RK</shortName>
        <ecNumber evidence="9 10">2.7.1.15</ecNumber>
    </recommendedName>
</protein>
<dbReference type="GO" id="GO:0046872">
    <property type="term" value="F:metal ion binding"/>
    <property type="evidence" value="ECO:0007669"/>
    <property type="project" value="UniProtKB-KW"/>
</dbReference>
<evidence type="ECO:0000256" key="4">
    <source>
        <dbReference type="ARBA" id="ARBA00022777"/>
    </source>
</evidence>
<feature type="binding site" evidence="9">
    <location>
        <position position="245"/>
    </location>
    <ligand>
        <name>K(+)</name>
        <dbReference type="ChEBI" id="CHEBI:29103"/>
    </ligand>
</feature>
<reference evidence="12 13" key="1">
    <citation type="submission" date="2018-06" db="EMBL/GenBank/DDBJ databases">
        <authorList>
            <consortium name="Pathogen Informatics"/>
            <person name="Doyle S."/>
        </authorList>
    </citation>
    <scope>NUCLEOTIDE SEQUENCE [LARGE SCALE GENOMIC DNA]</scope>
    <source>
        <strain evidence="12 13">NCTC13940</strain>
    </source>
</reference>
<proteinExistence type="inferred from homology"/>
<dbReference type="Pfam" id="PF00294">
    <property type="entry name" value="PfkB"/>
    <property type="match status" value="1"/>
</dbReference>
<feature type="binding site" evidence="9">
    <location>
        <begin position="248"/>
        <end position="249"/>
    </location>
    <ligand>
        <name>ATP</name>
        <dbReference type="ChEBI" id="CHEBI:30616"/>
    </ligand>
</feature>
<feature type="binding site" evidence="9">
    <location>
        <position position="249"/>
    </location>
    <ligand>
        <name>substrate</name>
    </ligand>
</feature>
<dbReference type="InterPro" id="IPR029056">
    <property type="entry name" value="Ribokinase-like"/>
</dbReference>
<dbReference type="InterPro" id="IPR011877">
    <property type="entry name" value="Ribokinase"/>
</dbReference>
<dbReference type="CDD" id="cd01174">
    <property type="entry name" value="ribokinase"/>
    <property type="match status" value="1"/>
</dbReference>
<dbReference type="PRINTS" id="PR00990">
    <property type="entry name" value="RIBOKINASE"/>
</dbReference>
<keyword evidence="9" id="KW-0963">Cytoplasm</keyword>
<feature type="binding site" evidence="9">
    <location>
        <begin position="11"/>
        <end position="13"/>
    </location>
    <ligand>
        <name>substrate</name>
    </ligand>
</feature>
<evidence type="ECO:0000256" key="6">
    <source>
        <dbReference type="ARBA" id="ARBA00022842"/>
    </source>
</evidence>
<dbReference type="HAMAP" id="MF_01987">
    <property type="entry name" value="Ribokinase"/>
    <property type="match status" value="1"/>
</dbReference>
<keyword evidence="7 9" id="KW-0630">Potassium</keyword>
<evidence type="ECO:0000259" key="11">
    <source>
        <dbReference type="Pfam" id="PF00294"/>
    </source>
</evidence>
<dbReference type="GO" id="GO:0005524">
    <property type="term" value="F:ATP binding"/>
    <property type="evidence" value="ECO:0007669"/>
    <property type="project" value="UniProtKB-UniRule"/>
</dbReference>
<evidence type="ECO:0000256" key="2">
    <source>
        <dbReference type="ARBA" id="ARBA00022723"/>
    </source>
</evidence>
<dbReference type="GO" id="GO:0019303">
    <property type="term" value="P:D-ribose catabolic process"/>
    <property type="evidence" value="ECO:0007669"/>
    <property type="project" value="UniProtKB-UniRule"/>
</dbReference>
<feature type="binding site" evidence="9">
    <location>
        <position position="243"/>
    </location>
    <ligand>
        <name>K(+)</name>
        <dbReference type="ChEBI" id="CHEBI:29103"/>
    </ligand>
</feature>
<comment type="subunit">
    <text evidence="9">Homodimer.</text>
</comment>
<organism evidence="12 13">
    <name type="scientific">Listeria fleischmannii subsp. fleischmannii</name>
    <dbReference type="NCBI Taxonomy" id="1671902"/>
    <lineage>
        <taxon>Bacteria</taxon>
        <taxon>Bacillati</taxon>
        <taxon>Bacillota</taxon>
        <taxon>Bacilli</taxon>
        <taxon>Bacillales</taxon>
        <taxon>Listeriaceae</taxon>
        <taxon>Listeria</taxon>
    </lineage>
</organism>
<comment type="caution">
    <text evidence="9">Lacks conserved residue(s) required for the propagation of feature annotation.</text>
</comment>
<feature type="binding site" evidence="9">
    <location>
        <begin position="39"/>
        <end position="43"/>
    </location>
    <ligand>
        <name>substrate</name>
    </ligand>
</feature>
<dbReference type="PANTHER" id="PTHR10584:SF166">
    <property type="entry name" value="RIBOKINASE"/>
    <property type="match status" value="1"/>
</dbReference>
<keyword evidence="2 9" id="KW-0479">Metal-binding</keyword>
<dbReference type="UniPathway" id="UPA00916">
    <property type="reaction ID" value="UER00889"/>
</dbReference>
<keyword evidence="4 9" id="KW-0418">Kinase</keyword>
<evidence type="ECO:0000256" key="7">
    <source>
        <dbReference type="ARBA" id="ARBA00022958"/>
    </source>
</evidence>
<keyword evidence="8 9" id="KW-0119">Carbohydrate metabolism</keyword>
<keyword evidence="5 9" id="KW-0067">ATP-binding</keyword>
<evidence type="ECO:0000313" key="13">
    <source>
        <dbReference type="Proteomes" id="UP000250257"/>
    </source>
</evidence>
<keyword evidence="3 9" id="KW-0547">Nucleotide-binding</keyword>
<dbReference type="EC" id="2.7.1.15" evidence="9 10"/>
<dbReference type="Proteomes" id="UP000250257">
    <property type="component" value="Unassembled WGS sequence"/>
</dbReference>
<name>A0A2X3HEJ3_9LIST</name>
<comment type="catalytic activity">
    <reaction evidence="9">
        <text>D-ribose + ATP = D-ribose 5-phosphate + ADP + H(+)</text>
        <dbReference type="Rhea" id="RHEA:13697"/>
        <dbReference type="ChEBI" id="CHEBI:15378"/>
        <dbReference type="ChEBI" id="CHEBI:30616"/>
        <dbReference type="ChEBI" id="CHEBI:47013"/>
        <dbReference type="ChEBI" id="CHEBI:78346"/>
        <dbReference type="ChEBI" id="CHEBI:456216"/>
        <dbReference type="EC" id="2.7.1.15"/>
    </reaction>
</comment>
<comment type="function">
    <text evidence="9">Catalyzes the phosphorylation of ribose at O-5 in a reaction requiring ATP and magnesium. The resulting D-ribose-5-phosphate can then be used either for sythesis of nucleotides, histidine, and tryptophan, or as a component of the pentose phosphate pathway.</text>
</comment>
<evidence type="ECO:0000313" key="12">
    <source>
        <dbReference type="EMBL" id="SQC71053.1"/>
    </source>
</evidence>
<dbReference type="SUPFAM" id="SSF53613">
    <property type="entry name" value="Ribokinase-like"/>
    <property type="match status" value="1"/>
</dbReference>
<comment type="cofactor">
    <cofactor evidence="9">
        <name>Mg(2+)</name>
        <dbReference type="ChEBI" id="CHEBI:18420"/>
    </cofactor>
    <text evidence="9">Requires a divalent cation, most likely magnesium in vivo, as an electrophilic catalyst to aid phosphoryl group transfer. It is the chelate of the metal and the nucleotide that is the actual substrate.</text>
</comment>
<evidence type="ECO:0000256" key="9">
    <source>
        <dbReference type="HAMAP-Rule" id="MF_01987"/>
    </source>
</evidence>
<dbReference type="STRING" id="1214117.LFLEISCH_01590"/>
<feature type="binding site" evidence="9">
    <location>
        <position position="282"/>
    </location>
    <ligand>
        <name>K(+)</name>
        <dbReference type="ChEBI" id="CHEBI:29103"/>
    </ligand>
</feature>
<dbReference type="GO" id="GO:0005737">
    <property type="term" value="C:cytoplasm"/>
    <property type="evidence" value="ECO:0007669"/>
    <property type="project" value="UniProtKB-SubCell"/>
</dbReference>
<evidence type="ECO:0000256" key="8">
    <source>
        <dbReference type="ARBA" id="ARBA00023277"/>
    </source>
</evidence>
<feature type="domain" description="Carbohydrate kinase PfkB" evidence="11">
    <location>
        <begin position="1"/>
        <end position="290"/>
    </location>
</feature>
<feature type="binding site" evidence="9">
    <location>
        <position position="288"/>
    </location>
    <ligand>
        <name>K(+)</name>
        <dbReference type="ChEBI" id="CHEBI:29103"/>
    </ligand>
</feature>
<dbReference type="InterPro" id="IPR002139">
    <property type="entry name" value="Ribo/fructo_kinase"/>
</dbReference>
<feature type="binding site" evidence="9">
    <location>
        <position position="279"/>
    </location>
    <ligand>
        <name>K(+)</name>
        <dbReference type="ChEBI" id="CHEBI:29103"/>
    </ligand>
</feature>
<dbReference type="NCBIfam" id="TIGR02152">
    <property type="entry name" value="D_ribokin_bact"/>
    <property type="match status" value="1"/>
</dbReference>
<feature type="binding site" evidence="9">
    <location>
        <position position="284"/>
    </location>
    <ligand>
        <name>K(+)</name>
        <dbReference type="ChEBI" id="CHEBI:29103"/>
    </ligand>
</feature>
<dbReference type="GO" id="GO:0004747">
    <property type="term" value="F:ribokinase activity"/>
    <property type="evidence" value="ECO:0007669"/>
    <property type="project" value="UniProtKB-UniRule"/>
</dbReference>
<comment type="activity regulation">
    <text evidence="9">Activated by a monovalent cation that binds near, but not in, the active site. The most likely occupant of the site in vivo is potassium. Ion binding induces a conformational change that may alter substrate affinity.</text>
</comment>
<sequence length="299" mass="32258">MTRICIVGSLNTDTTMSLPELPKIGETLEGQKLSFSAGGKGFNQAITARRLGSDVAFIGAVGKDDGGAHLNQVLQDEKIDARHVQILDSPTGMAWILIDAAGKNMILTYGGANLELTAAHIKAAGHTIQESDVVVSQFEVQEEAILEAFRIARRHGKITILNPAPAKTCSDELLNLTDYFIPNETEFEVMTGEIFRSAEQNAMRELFQKGCQNVIVTCGAEGSVIVTKEHAWKIPAVKTTAVDSTAAGDSFIGTLAHFIAQKRSVEEAAQIASKVAARVVEKYGAYTSIPSSKEMERYD</sequence>
<evidence type="ECO:0000256" key="1">
    <source>
        <dbReference type="ARBA" id="ARBA00022679"/>
    </source>
</evidence>
<dbReference type="InterPro" id="IPR011611">
    <property type="entry name" value="PfkB_dom"/>
</dbReference>
<gene>
    <name evidence="9 12" type="primary">rbsK</name>
    <name evidence="12" type="ORF">NCTC13940_02310</name>
</gene>
<keyword evidence="1 9" id="KW-0808">Transferase</keyword>
<dbReference type="RefSeq" id="WP_007472311.1">
    <property type="nucleotide sequence ID" value="NZ_UAWT01000033.1"/>
</dbReference>
<comment type="similarity">
    <text evidence="9">Belongs to the carbohydrate kinase PfkB family. Ribokinase subfamily.</text>
</comment>
<evidence type="ECO:0000256" key="5">
    <source>
        <dbReference type="ARBA" id="ARBA00022840"/>
    </source>
</evidence>
<evidence type="ECO:0000256" key="10">
    <source>
        <dbReference type="NCBIfam" id="TIGR02152"/>
    </source>
</evidence>
<dbReference type="Gene3D" id="3.40.1190.20">
    <property type="match status" value="1"/>
</dbReference>
<comment type="subcellular location">
    <subcellularLocation>
        <location evidence="9">Cytoplasm</location>
    </subcellularLocation>
</comment>
<dbReference type="PANTHER" id="PTHR10584">
    <property type="entry name" value="SUGAR KINASE"/>
    <property type="match status" value="1"/>
</dbReference>
<keyword evidence="6 9" id="KW-0460">Magnesium</keyword>
<feature type="binding site" evidence="9">
    <location>
        <begin position="217"/>
        <end position="222"/>
    </location>
    <ligand>
        <name>ATP</name>
        <dbReference type="ChEBI" id="CHEBI:30616"/>
    </ligand>
</feature>
<dbReference type="EMBL" id="UAWT01000033">
    <property type="protein sequence ID" value="SQC71053.1"/>
    <property type="molecule type" value="Genomic_DNA"/>
</dbReference>
<feature type="binding site" evidence="9">
    <location>
        <position position="139"/>
    </location>
    <ligand>
        <name>substrate</name>
    </ligand>
</feature>
<dbReference type="AlphaFoldDB" id="A0A2X3HEJ3"/>